<keyword evidence="1" id="KW-0812">Transmembrane</keyword>
<keyword evidence="1" id="KW-1133">Transmembrane helix</keyword>
<evidence type="ECO:0000313" key="3">
    <source>
        <dbReference type="Proteomes" id="UP001603857"/>
    </source>
</evidence>
<reference evidence="2 3" key="1">
    <citation type="submission" date="2024-08" db="EMBL/GenBank/DDBJ databases">
        <title>Insights into the chromosomal genome structure of Flemingia macrophylla.</title>
        <authorList>
            <person name="Ding Y."/>
            <person name="Zhao Y."/>
            <person name="Bi W."/>
            <person name="Wu M."/>
            <person name="Zhao G."/>
            <person name="Gong Y."/>
            <person name="Li W."/>
            <person name="Zhang P."/>
        </authorList>
    </citation>
    <scope>NUCLEOTIDE SEQUENCE [LARGE SCALE GENOMIC DNA]</scope>
    <source>
        <strain evidence="2">DYQJB</strain>
        <tissue evidence="2">Leaf</tissue>
    </source>
</reference>
<keyword evidence="3" id="KW-1185">Reference proteome</keyword>
<accession>A0ABD1N1S0</accession>
<organism evidence="2 3">
    <name type="scientific">Flemingia macrophylla</name>
    <dbReference type="NCBI Taxonomy" id="520843"/>
    <lineage>
        <taxon>Eukaryota</taxon>
        <taxon>Viridiplantae</taxon>
        <taxon>Streptophyta</taxon>
        <taxon>Embryophyta</taxon>
        <taxon>Tracheophyta</taxon>
        <taxon>Spermatophyta</taxon>
        <taxon>Magnoliopsida</taxon>
        <taxon>eudicotyledons</taxon>
        <taxon>Gunneridae</taxon>
        <taxon>Pentapetalae</taxon>
        <taxon>rosids</taxon>
        <taxon>fabids</taxon>
        <taxon>Fabales</taxon>
        <taxon>Fabaceae</taxon>
        <taxon>Papilionoideae</taxon>
        <taxon>50 kb inversion clade</taxon>
        <taxon>NPAAA clade</taxon>
        <taxon>indigoferoid/millettioid clade</taxon>
        <taxon>Phaseoleae</taxon>
        <taxon>Flemingia</taxon>
    </lineage>
</organism>
<name>A0ABD1N1S0_9FABA</name>
<evidence type="ECO:0000256" key="1">
    <source>
        <dbReference type="SAM" id="Phobius"/>
    </source>
</evidence>
<feature type="transmembrane region" description="Helical" evidence="1">
    <location>
        <begin position="57"/>
        <end position="78"/>
    </location>
</feature>
<comment type="caution">
    <text evidence="2">The sequence shown here is derived from an EMBL/GenBank/DDBJ whole genome shotgun (WGS) entry which is preliminary data.</text>
</comment>
<proteinExistence type="predicted"/>
<sequence>MVGTDGLGKVIGNVGGFGKGGNVGFAKVGMLGIPGVGMRVVGNGDDGLGSVVDKGGVGIVGMLGILGAGIGVIARLILNMFAKVRARRKIVMNALIEAISEWTINKRNCNVLL</sequence>
<dbReference type="Proteomes" id="UP001603857">
    <property type="component" value="Unassembled WGS sequence"/>
</dbReference>
<evidence type="ECO:0000313" key="2">
    <source>
        <dbReference type="EMBL" id="KAL2342045.1"/>
    </source>
</evidence>
<protein>
    <submittedName>
        <fullName evidence="2">Uncharacterized protein</fullName>
    </submittedName>
</protein>
<keyword evidence="1" id="KW-0472">Membrane</keyword>
<gene>
    <name evidence="2" type="ORF">Fmac_009985</name>
</gene>
<dbReference type="AlphaFoldDB" id="A0ABD1N1S0"/>
<dbReference type="EMBL" id="JBGMDY010000003">
    <property type="protein sequence ID" value="KAL2342045.1"/>
    <property type="molecule type" value="Genomic_DNA"/>
</dbReference>